<protein>
    <recommendedName>
        <fullName evidence="2">Ig-like domain-containing protein</fullName>
    </recommendedName>
</protein>
<dbReference type="EnsemblMetazoa" id="Aqu2.1.03452_001">
    <property type="protein sequence ID" value="Aqu2.1.03452_001"/>
    <property type="gene ID" value="Aqu2.1.03452"/>
</dbReference>
<evidence type="ECO:0000313" key="1">
    <source>
        <dbReference type="EnsemblMetazoa" id="Aqu2.1.03452_001"/>
    </source>
</evidence>
<accession>A0A1X7SMZ1</accession>
<name>A0A1X7SMZ1_AMPQE</name>
<organism evidence="1">
    <name type="scientific">Amphimedon queenslandica</name>
    <name type="common">Sponge</name>
    <dbReference type="NCBI Taxonomy" id="400682"/>
    <lineage>
        <taxon>Eukaryota</taxon>
        <taxon>Metazoa</taxon>
        <taxon>Porifera</taxon>
        <taxon>Demospongiae</taxon>
        <taxon>Heteroscleromorpha</taxon>
        <taxon>Haplosclerida</taxon>
        <taxon>Niphatidae</taxon>
        <taxon>Amphimedon</taxon>
    </lineage>
</organism>
<dbReference type="AlphaFoldDB" id="A0A1X7SMZ1"/>
<sequence length="110" mass="11836">GNVTKFQCTDGSVCAGDRVECICTTSTGTIDWTISHRVLGSNNQSWIHVKTVNFNAATNGSTIESEGYTFTDNADKSSRLKFHLNASEGILIVCQDGNEGDNKTSIITDT</sequence>
<evidence type="ECO:0008006" key="2">
    <source>
        <dbReference type="Google" id="ProtNLM"/>
    </source>
</evidence>
<dbReference type="InParanoid" id="A0A1X7SMZ1"/>
<proteinExistence type="predicted"/>
<reference evidence="1" key="1">
    <citation type="submission" date="2017-05" db="UniProtKB">
        <authorList>
            <consortium name="EnsemblMetazoa"/>
        </authorList>
    </citation>
    <scope>IDENTIFICATION</scope>
</reference>